<proteinExistence type="inferred from homology"/>
<dbReference type="HAMAP" id="MF_00994">
    <property type="entry name" value="LPS_assembly_LapB"/>
    <property type="match status" value="1"/>
</dbReference>
<protein>
    <recommendedName>
        <fullName evidence="4">Lipopolysaccharide assembly protein B</fullName>
    </recommendedName>
</protein>
<comment type="similarity">
    <text evidence="4">Belongs to the LapB family.</text>
</comment>
<keyword evidence="3 4" id="KW-0802">TPR repeat</keyword>
<dbReference type="InterPro" id="IPR030865">
    <property type="entry name" value="LapB"/>
</dbReference>
<feature type="domain" description="LapB rubredoxin metal binding" evidence="5">
    <location>
        <begin position="359"/>
        <end position="385"/>
    </location>
</feature>
<keyword evidence="4" id="KW-0812">Transmembrane</keyword>
<evidence type="ECO:0000256" key="3">
    <source>
        <dbReference type="ARBA" id="ARBA00022803"/>
    </source>
</evidence>
<accession>A0ABY9H5W2</accession>
<feature type="binding site" evidence="4">
    <location>
        <position position="378"/>
    </location>
    <ligand>
        <name>Fe cation</name>
        <dbReference type="ChEBI" id="CHEBI:24875"/>
    </ligand>
</feature>
<keyword evidence="4" id="KW-0472">Membrane</keyword>
<evidence type="ECO:0000256" key="1">
    <source>
        <dbReference type="ARBA" id="ARBA00022723"/>
    </source>
</evidence>
<dbReference type="Pfam" id="PF18073">
    <property type="entry name" value="Zn_ribbon_LapB"/>
    <property type="match status" value="1"/>
</dbReference>
<keyword evidence="1 4" id="KW-0479">Metal-binding</keyword>
<sequence length="393" mass="44448">MPDALLLTLLLAAVAIGWWLGRRERSKPSDPAPSSGLAQDYFVGLNYLLNDQQDRAIETFVAALEVNSETIDTHITLGNLFRARGEADRAVKIHQNLLARPTLSVAQGERVQLELARDFLALGLLDRAERLLHTLVRDSQDEERRLSAKRLLTDLLEREGEWQAALEVAQPQLIRQSDDIRRAAAHWLCQLAEQERFEASPGLARKHLRRALAIDPRCVRANLLLAAMEHDTGHYRQEIRLLDRIPGQDAAFTPTLLPPLAAAYRLLDDEDGLVRHLQQLVERTPYTSVIILLAETVRHRDGLQAAIDLVSEQLNREPSLGALDYLIDLYRQLSVGEPLAQLQLLQRHTHTLLEALPRHRCRRCGHAGEQLHWQCPRCRSWGTTKPITGIEGE</sequence>
<evidence type="ECO:0000256" key="2">
    <source>
        <dbReference type="ARBA" id="ARBA00022737"/>
    </source>
</evidence>
<gene>
    <name evidence="4 6" type="primary">lapB</name>
    <name evidence="6" type="ORF">B6N23_02640</name>
</gene>
<comment type="function">
    <text evidence="4">Modulates cellular lipopolysaccharide (LPS) levels by regulating LpxC, which is involved in lipid A biosynthesis. May act by modulating the proteolytic activity of FtsH towards LpxC. May also coordinate assembly of proteins involved in LPS synthesis at the plasma membrane.</text>
</comment>
<keyword evidence="7" id="KW-1185">Reference proteome</keyword>
<dbReference type="Gene3D" id="1.25.40.10">
    <property type="entry name" value="Tetratricopeptide repeat domain"/>
    <property type="match status" value="1"/>
</dbReference>
<name>A0ABY9H5W2_9GAMM</name>
<dbReference type="Proteomes" id="UP001235344">
    <property type="component" value="Chromosome"/>
</dbReference>
<dbReference type="RefSeq" id="WP_305501633.1">
    <property type="nucleotide sequence ID" value="NZ_CP131913.1"/>
</dbReference>
<evidence type="ECO:0000313" key="6">
    <source>
        <dbReference type="EMBL" id="WLI73849.1"/>
    </source>
</evidence>
<feature type="binding site" evidence="4">
    <location>
        <position position="364"/>
    </location>
    <ligand>
        <name>Fe cation</name>
        <dbReference type="ChEBI" id="CHEBI:24875"/>
    </ligand>
</feature>
<dbReference type="CDD" id="cd00350">
    <property type="entry name" value="rubredoxin_like"/>
    <property type="match status" value="1"/>
</dbReference>
<comment type="subcellular location">
    <subcellularLocation>
        <location evidence="4">Cell inner membrane</location>
        <topology evidence="4">Single-pass membrane protein</topology>
        <orientation evidence="4">Cytoplasmic side</orientation>
    </subcellularLocation>
</comment>
<evidence type="ECO:0000313" key="7">
    <source>
        <dbReference type="Proteomes" id="UP001235344"/>
    </source>
</evidence>
<keyword evidence="2 4" id="KW-0677">Repeat</keyword>
<feature type="topological domain" description="Cytoplasmic" evidence="4">
    <location>
        <begin position="22"/>
        <end position="393"/>
    </location>
</feature>
<keyword evidence="4" id="KW-1003">Cell membrane</keyword>
<dbReference type="InterPro" id="IPR051012">
    <property type="entry name" value="CellSynth/LPSAsmb/PSIAsmb"/>
</dbReference>
<dbReference type="InterPro" id="IPR041166">
    <property type="entry name" value="Rubredoxin_2"/>
</dbReference>
<organism evidence="6 7">
    <name type="scientific">Halomonas alkalicola</name>
    <dbReference type="NCBI Taxonomy" id="1930622"/>
    <lineage>
        <taxon>Bacteria</taxon>
        <taxon>Pseudomonadati</taxon>
        <taxon>Pseudomonadota</taxon>
        <taxon>Gammaproteobacteria</taxon>
        <taxon>Oceanospirillales</taxon>
        <taxon>Halomonadaceae</taxon>
        <taxon>Halomonas</taxon>
    </lineage>
</organism>
<evidence type="ECO:0000256" key="4">
    <source>
        <dbReference type="HAMAP-Rule" id="MF_00994"/>
    </source>
</evidence>
<keyword evidence="4" id="KW-1133">Transmembrane helix</keyword>
<evidence type="ECO:0000259" key="5">
    <source>
        <dbReference type="Pfam" id="PF18073"/>
    </source>
</evidence>
<keyword evidence="4" id="KW-0408">Iron</keyword>
<feature type="binding site" evidence="4">
    <location>
        <position position="375"/>
    </location>
    <ligand>
        <name>Fe cation</name>
        <dbReference type="ChEBI" id="CHEBI:24875"/>
    </ligand>
</feature>
<dbReference type="EMBL" id="CP131913">
    <property type="protein sequence ID" value="WLI73849.1"/>
    <property type="molecule type" value="Genomic_DNA"/>
</dbReference>
<dbReference type="SUPFAM" id="SSF48452">
    <property type="entry name" value="TPR-like"/>
    <property type="match status" value="2"/>
</dbReference>
<dbReference type="NCBIfam" id="NF008757">
    <property type="entry name" value="PRK11788.1-5"/>
    <property type="match status" value="1"/>
</dbReference>
<feature type="binding site" evidence="4">
    <location>
        <position position="361"/>
    </location>
    <ligand>
        <name>Fe cation</name>
        <dbReference type="ChEBI" id="CHEBI:24875"/>
    </ligand>
</feature>
<reference evidence="6 7" key="1">
    <citation type="submission" date="2023-08" db="EMBL/GenBank/DDBJ databases">
        <title>Transcriptome Analysis of Halomonas alkalicola CICC 11012s to Identify the Genes Involved in Alkaline Tolerances.</title>
        <authorList>
            <person name="Zhai L."/>
        </authorList>
    </citation>
    <scope>NUCLEOTIDE SEQUENCE [LARGE SCALE GENOMIC DNA]</scope>
    <source>
        <strain evidence="6 7">CICC 11012s</strain>
    </source>
</reference>
<dbReference type="PANTHER" id="PTHR45586">
    <property type="entry name" value="TPR REPEAT-CONTAINING PROTEIN PA4667"/>
    <property type="match status" value="1"/>
</dbReference>
<dbReference type="PANTHER" id="PTHR45586:SF1">
    <property type="entry name" value="LIPOPOLYSACCHARIDE ASSEMBLY PROTEIN B"/>
    <property type="match status" value="1"/>
</dbReference>
<dbReference type="InterPro" id="IPR011990">
    <property type="entry name" value="TPR-like_helical_dom_sf"/>
</dbReference>
<keyword evidence="4" id="KW-0997">Cell inner membrane</keyword>